<dbReference type="RefSeq" id="WP_332864912.1">
    <property type="nucleotide sequence ID" value="NZ_JBAFSM010000015.1"/>
</dbReference>
<reference evidence="1 2" key="1">
    <citation type="submission" date="2024-01" db="EMBL/GenBank/DDBJ databases">
        <title>Genomic insights into the taxonomy and metabolism of the cyanobacterium Pannus brasiliensis CCIBt3594.</title>
        <authorList>
            <person name="Machado M."/>
            <person name="Botero N.B."/>
            <person name="Andreote A.P.D."/>
            <person name="Feitosa A.M.T."/>
            <person name="Popin R."/>
            <person name="Sivonen K."/>
            <person name="Fiore M.F."/>
        </authorList>
    </citation>
    <scope>NUCLEOTIDE SEQUENCE [LARGE SCALE GENOMIC DNA]</scope>
    <source>
        <strain evidence="1 2">CCIBt3594</strain>
    </source>
</reference>
<protein>
    <submittedName>
        <fullName evidence="1">NUDIX hydrolase</fullName>
    </submittedName>
</protein>
<accession>A0AAW9QI05</accession>
<dbReference type="EMBL" id="JBAFSM010000015">
    <property type="protein sequence ID" value="MEG3437430.1"/>
    <property type="molecule type" value="Genomic_DNA"/>
</dbReference>
<evidence type="ECO:0000313" key="1">
    <source>
        <dbReference type="EMBL" id="MEG3437430.1"/>
    </source>
</evidence>
<dbReference type="AlphaFoldDB" id="A0AAW9QI05"/>
<name>A0AAW9QI05_9CHRO</name>
<keyword evidence="1" id="KW-0378">Hydrolase</keyword>
<keyword evidence="2" id="KW-1185">Reference proteome</keyword>
<dbReference type="InterPro" id="IPR015797">
    <property type="entry name" value="NUDIX_hydrolase-like_dom_sf"/>
</dbReference>
<gene>
    <name evidence="1" type="ORF">V0288_09895</name>
</gene>
<dbReference type="GO" id="GO:0016787">
    <property type="term" value="F:hydrolase activity"/>
    <property type="evidence" value="ECO:0007669"/>
    <property type="project" value="UniProtKB-KW"/>
</dbReference>
<proteinExistence type="predicted"/>
<organism evidence="1 2">
    <name type="scientific">Pannus brasiliensis CCIBt3594</name>
    <dbReference type="NCBI Taxonomy" id="1427578"/>
    <lineage>
        <taxon>Bacteria</taxon>
        <taxon>Bacillati</taxon>
        <taxon>Cyanobacteriota</taxon>
        <taxon>Cyanophyceae</taxon>
        <taxon>Oscillatoriophycideae</taxon>
        <taxon>Chroococcales</taxon>
        <taxon>Microcystaceae</taxon>
        <taxon>Pannus</taxon>
    </lineage>
</organism>
<dbReference type="SUPFAM" id="SSF55811">
    <property type="entry name" value="Nudix"/>
    <property type="match status" value="1"/>
</dbReference>
<dbReference type="Gene3D" id="3.90.79.10">
    <property type="entry name" value="Nucleoside Triphosphate Pyrophosphohydrolase"/>
    <property type="match status" value="1"/>
</dbReference>
<dbReference type="Proteomes" id="UP001328733">
    <property type="component" value="Unassembled WGS sequence"/>
</dbReference>
<comment type="caution">
    <text evidence="1">The sequence shown here is derived from an EMBL/GenBank/DDBJ whole genome shotgun (WGS) entry which is preliminary data.</text>
</comment>
<sequence length="181" mass="20672">MPHPSEPIWQVNDRFLELRSRWFTLIGEHLQDHRGQILEYWRVEKDDSVIILPIHNHQILLPPPSYRPGLGQVTLDLPGGRVPEGTDPREAALTTVTRELGIKSEAIADLTPLNPEGWPVNSSFSNQKLHAFTARIPVLETPLEPVIVKYSSDPAGVRDLLRDLVCLQCRAVLLEWWLRRD</sequence>
<evidence type="ECO:0000313" key="2">
    <source>
        <dbReference type="Proteomes" id="UP001328733"/>
    </source>
</evidence>